<protein>
    <recommendedName>
        <fullName evidence="4">Retrotransposon gag domain-containing protein</fullName>
    </recommendedName>
</protein>
<feature type="region of interest" description="Disordered" evidence="1">
    <location>
        <begin position="89"/>
        <end position="206"/>
    </location>
</feature>
<evidence type="ECO:0000256" key="1">
    <source>
        <dbReference type="SAM" id="MobiDB-lite"/>
    </source>
</evidence>
<feature type="compositionally biased region" description="Basic and acidic residues" evidence="1">
    <location>
        <begin position="141"/>
        <end position="152"/>
    </location>
</feature>
<comment type="caution">
    <text evidence="2">The sequence shown here is derived from an EMBL/GenBank/DDBJ whole genome shotgun (WGS) entry which is preliminary data.</text>
</comment>
<proteinExistence type="predicted"/>
<organism evidence="2 3">
    <name type="scientific">Mucuna pruriens</name>
    <name type="common">Velvet bean</name>
    <name type="synonym">Dolichos pruriens</name>
    <dbReference type="NCBI Taxonomy" id="157652"/>
    <lineage>
        <taxon>Eukaryota</taxon>
        <taxon>Viridiplantae</taxon>
        <taxon>Streptophyta</taxon>
        <taxon>Embryophyta</taxon>
        <taxon>Tracheophyta</taxon>
        <taxon>Spermatophyta</taxon>
        <taxon>Magnoliopsida</taxon>
        <taxon>eudicotyledons</taxon>
        <taxon>Gunneridae</taxon>
        <taxon>Pentapetalae</taxon>
        <taxon>rosids</taxon>
        <taxon>fabids</taxon>
        <taxon>Fabales</taxon>
        <taxon>Fabaceae</taxon>
        <taxon>Papilionoideae</taxon>
        <taxon>50 kb inversion clade</taxon>
        <taxon>NPAAA clade</taxon>
        <taxon>indigoferoid/millettioid clade</taxon>
        <taxon>Phaseoleae</taxon>
        <taxon>Mucuna</taxon>
    </lineage>
</organism>
<feature type="compositionally biased region" description="Basic and acidic residues" evidence="1">
    <location>
        <begin position="89"/>
        <end position="113"/>
    </location>
</feature>
<reference evidence="2" key="1">
    <citation type="submission" date="2018-05" db="EMBL/GenBank/DDBJ databases">
        <title>Draft genome of Mucuna pruriens seed.</title>
        <authorList>
            <person name="Nnadi N.E."/>
            <person name="Vos R."/>
            <person name="Hasami M.H."/>
            <person name="Devisetty U.K."/>
            <person name="Aguiy J.C."/>
        </authorList>
    </citation>
    <scope>NUCLEOTIDE SEQUENCE [LARGE SCALE GENOMIC DNA]</scope>
    <source>
        <strain evidence="2">JCA_2017</strain>
    </source>
</reference>
<feature type="non-terminal residue" evidence="2">
    <location>
        <position position="1"/>
    </location>
</feature>
<dbReference type="AlphaFoldDB" id="A0A371EQ99"/>
<keyword evidence="3" id="KW-1185">Reference proteome</keyword>
<dbReference type="Proteomes" id="UP000257109">
    <property type="component" value="Unassembled WGS sequence"/>
</dbReference>
<evidence type="ECO:0000313" key="2">
    <source>
        <dbReference type="EMBL" id="RDX68192.1"/>
    </source>
</evidence>
<gene>
    <name evidence="2" type="ORF">CR513_52843</name>
</gene>
<evidence type="ECO:0008006" key="4">
    <source>
        <dbReference type="Google" id="ProtNLM"/>
    </source>
</evidence>
<dbReference type="EMBL" id="QJKJ01012647">
    <property type="protein sequence ID" value="RDX68192.1"/>
    <property type="molecule type" value="Genomic_DNA"/>
</dbReference>
<feature type="compositionally biased region" description="Basic and acidic residues" evidence="1">
    <location>
        <begin position="176"/>
        <end position="206"/>
    </location>
</feature>
<sequence length="228" mass="26286">MKKLEVADLFDIKQNKSETLKSYLAWFNNAKVRINNPDQKFFVKAFQKGLRARQFSNSLVLRKPQSMEEIRIRAEKLIEVEEDQVDRIEAKKKTGSEARPTPKGENTPPDKETTPPSVDPHVREEGTNTPRNSPHQYAEVPEGHEGLTDGTKHARMVRYVWKESEKKNISSRAAKKANEREKPRETKEDLRGEKQRERSRSLQRRDIWRRGVITTISGGGDILGVERG</sequence>
<evidence type="ECO:0000313" key="3">
    <source>
        <dbReference type="Proteomes" id="UP000257109"/>
    </source>
</evidence>
<name>A0A371EQ99_MUCPR</name>
<accession>A0A371EQ99</accession>